<feature type="region of interest" description="Disordered" evidence="1">
    <location>
        <begin position="335"/>
        <end position="395"/>
    </location>
</feature>
<accession>A0A1G7T2V4</accession>
<dbReference type="STRING" id="504805.SAMN05421505_10381"/>
<dbReference type="GO" id="GO:0003700">
    <property type="term" value="F:DNA-binding transcription factor activity"/>
    <property type="evidence" value="ECO:0007669"/>
    <property type="project" value="InterPro"/>
</dbReference>
<dbReference type="InterPro" id="IPR017853">
    <property type="entry name" value="GH"/>
</dbReference>
<dbReference type="SUPFAM" id="SSF51445">
    <property type="entry name" value="(Trans)glycosidases"/>
    <property type="match status" value="1"/>
</dbReference>
<name>A0A1G7T2V4_9ACTN</name>
<dbReference type="Gene3D" id="3.20.20.80">
    <property type="entry name" value="Glycosidases"/>
    <property type="match status" value="1"/>
</dbReference>
<evidence type="ECO:0000259" key="3">
    <source>
        <dbReference type="Pfam" id="PF11790"/>
    </source>
</evidence>
<dbReference type="Pfam" id="PF04542">
    <property type="entry name" value="Sigma70_r2"/>
    <property type="match status" value="1"/>
</dbReference>
<dbReference type="SUPFAM" id="SSF88946">
    <property type="entry name" value="Sigma2 domain of RNA polymerase sigma factors"/>
    <property type="match status" value="1"/>
</dbReference>
<dbReference type="InterPro" id="IPR014284">
    <property type="entry name" value="RNA_pol_sigma-70_dom"/>
</dbReference>
<gene>
    <name evidence="4" type="ORF">SAMN05421505_10381</name>
</gene>
<dbReference type="InterPro" id="IPR007627">
    <property type="entry name" value="RNA_pol_sigma70_r2"/>
</dbReference>
<dbReference type="InterPro" id="IPR013325">
    <property type="entry name" value="RNA_pol_sigma_r2"/>
</dbReference>
<dbReference type="PANTHER" id="PTHR34154:SF3">
    <property type="entry name" value="ALKALI-SENSITIVE LINKAGE PROTEIN 1"/>
    <property type="match status" value="1"/>
</dbReference>
<keyword evidence="5" id="KW-1185">Reference proteome</keyword>
<organism evidence="4 5">
    <name type="scientific">Sinosporangium album</name>
    <dbReference type="NCBI Taxonomy" id="504805"/>
    <lineage>
        <taxon>Bacteria</taxon>
        <taxon>Bacillati</taxon>
        <taxon>Actinomycetota</taxon>
        <taxon>Actinomycetes</taxon>
        <taxon>Streptosporangiales</taxon>
        <taxon>Streptosporangiaceae</taxon>
        <taxon>Sinosporangium</taxon>
    </lineage>
</organism>
<dbReference type="Gene3D" id="1.10.1740.10">
    <property type="match status" value="1"/>
</dbReference>
<evidence type="ECO:0000313" key="5">
    <source>
        <dbReference type="Proteomes" id="UP000198923"/>
    </source>
</evidence>
<dbReference type="Pfam" id="PF11790">
    <property type="entry name" value="Glyco_hydro_cc"/>
    <property type="match status" value="1"/>
</dbReference>
<evidence type="ECO:0000313" key="4">
    <source>
        <dbReference type="EMBL" id="SDG29666.1"/>
    </source>
</evidence>
<protein>
    <submittedName>
        <fullName evidence="4">RNA polymerase sigma factor, sigma-70 family</fullName>
    </submittedName>
</protein>
<dbReference type="InterPro" id="IPR024655">
    <property type="entry name" value="Asl1_glyco_hydro_catalytic"/>
</dbReference>
<feature type="domain" description="RNA polymerase sigma-70 region 2" evidence="2">
    <location>
        <begin position="28"/>
        <end position="93"/>
    </location>
</feature>
<dbReference type="GO" id="GO:0071966">
    <property type="term" value="P:fungal-type cell wall polysaccharide metabolic process"/>
    <property type="evidence" value="ECO:0007669"/>
    <property type="project" value="TreeGrafter"/>
</dbReference>
<reference evidence="4 5" key="1">
    <citation type="submission" date="2016-10" db="EMBL/GenBank/DDBJ databases">
        <authorList>
            <person name="de Groot N.N."/>
        </authorList>
    </citation>
    <scope>NUCLEOTIDE SEQUENCE [LARGE SCALE GENOMIC DNA]</scope>
    <source>
        <strain evidence="4 5">CPCC 201354</strain>
    </source>
</reference>
<feature type="domain" description="Asl1-like glycosyl hydrolase catalytic" evidence="3">
    <location>
        <begin position="409"/>
        <end position="628"/>
    </location>
</feature>
<evidence type="ECO:0000256" key="1">
    <source>
        <dbReference type="SAM" id="MobiDB-lite"/>
    </source>
</evidence>
<proteinExistence type="predicted"/>
<sequence length="632" mass="68438">MPGTGRGGPDTALVTAARDGDQQALDSLVADSLPLVYNIVGRALNGHSDVDDVVQETLLRVVHGLSGLRDPKAYRSWLVAITVRQVRDHEQDRRTTQYRRENLDSADEVADPASDFATLTILRLGLTDQRREVAEATHWLDHDDRGLLSLWWLEETGELDRAGLASALGLSSRHAAVRVQRMKEQIHTARIVVRVLQADPRCPDLRTLAWSWDGVRNPLWRKRFARHVRDCVTCGRHTVGMLPIDRLLVGLPLVPLPAGFLLDQLPTVAGAVQHVAVQLPLASGGHQAAQALPPPRGMWHSLTHNPVAGAAAIAGVALVITGAIVAGQLIGPVNPPPQAAPHTSFTASPSPSTPTVSPSRPAASPSSARTPKPVRMKGSAGPTSATPVRASSRKGVGVWDMPGFSRALANSGARWYHTWSTVPKGPGIRAEFVPTIWGPGSVTKENLAQAKAAGPYLLSFNEPDIAEQANMTVEQALDLWPQLMKAGKVLGSPGVAFGGATPDGWLDRFMKGAAERDYRVDFITLHWYGADFRTGAAVQQLKTYIQAVYKRYRKPIWLTEYALIDFSKGTRYASDAQQAAFLTASTEMLASLPYVQRYAWFGLPSEAGKKGSGLFRSDGQATLTGRAFQKAR</sequence>
<dbReference type="PANTHER" id="PTHR34154">
    <property type="entry name" value="ALKALI-SENSITIVE LINKAGE PROTEIN 1"/>
    <property type="match status" value="1"/>
</dbReference>
<dbReference type="GO" id="GO:0006352">
    <property type="term" value="P:DNA-templated transcription initiation"/>
    <property type="evidence" value="ECO:0007669"/>
    <property type="project" value="InterPro"/>
</dbReference>
<feature type="compositionally biased region" description="Low complexity" evidence="1">
    <location>
        <begin position="340"/>
        <end position="373"/>
    </location>
</feature>
<dbReference type="NCBIfam" id="TIGR02937">
    <property type="entry name" value="sigma70-ECF"/>
    <property type="match status" value="1"/>
</dbReference>
<dbReference type="InterPro" id="IPR053183">
    <property type="entry name" value="ASL1"/>
</dbReference>
<evidence type="ECO:0000259" key="2">
    <source>
        <dbReference type="Pfam" id="PF04542"/>
    </source>
</evidence>
<dbReference type="AlphaFoldDB" id="A0A1G7T2V4"/>
<dbReference type="Proteomes" id="UP000198923">
    <property type="component" value="Unassembled WGS sequence"/>
</dbReference>
<dbReference type="OrthoDB" id="8611574at2"/>
<dbReference type="EMBL" id="FNCN01000003">
    <property type="protein sequence ID" value="SDG29666.1"/>
    <property type="molecule type" value="Genomic_DNA"/>
</dbReference>